<dbReference type="Pfam" id="PF03446">
    <property type="entry name" value="NAD_binding_2"/>
    <property type="match status" value="1"/>
</dbReference>
<evidence type="ECO:0000256" key="1">
    <source>
        <dbReference type="ARBA" id="ARBA00023002"/>
    </source>
</evidence>
<feature type="domain" description="Phosphogluconate dehydrogenase NAD-binding putative C-terminal" evidence="3">
    <location>
        <begin position="196"/>
        <end position="266"/>
    </location>
</feature>
<accession>A0AAQ3B1J4</accession>
<dbReference type="Proteomes" id="UP001219537">
    <property type="component" value="Chromosome 1"/>
</dbReference>
<protein>
    <submittedName>
        <fullName evidence="4">NAD(P)-binding domain-containing protein</fullName>
    </submittedName>
</protein>
<reference evidence="4" key="1">
    <citation type="submission" date="2023-02" db="EMBL/GenBank/DDBJ databases">
        <title>Isolation, identification, and genome analysis of Vibrio campbellii in the Penaeus vannamei larvae stage.</title>
        <authorList>
            <person name="Huang T."/>
            <person name="Zhang B."/>
        </authorList>
    </citation>
    <scope>NUCLEOTIDE SEQUENCE</scope>
    <source>
        <strain evidence="4">20220413_1</strain>
    </source>
</reference>
<evidence type="ECO:0000259" key="2">
    <source>
        <dbReference type="Pfam" id="PF03446"/>
    </source>
</evidence>
<dbReference type="SUPFAM" id="SSF48179">
    <property type="entry name" value="6-phosphogluconate dehydrogenase C-terminal domain-like"/>
    <property type="match status" value="1"/>
</dbReference>
<dbReference type="SUPFAM" id="SSF51735">
    <property type="entry name" value="NAD(P)-binding Rossmann-fold domains"/>
    <property type="match status" value="1"/>
</dbReference>
<keyword evidence="1" id="KW-0560">Oxidoreductase</keyword>
<dbReference type="GO" id="GO:0050661">
    <property type="term" value="F:NADP binding"/>
    <property type="evidence" value="ECO:0007669"/>
    <property type="project" value="InterPro"/>
</dbReference>
<dbReference type="InterPro" id="IPR015814">
    <property type="entry name" value="Pgluconate_DH_NAD-bd_C"/>
</dbReference>
<dbReference type="GO" id="GO:0016491">
    <property type="term" value="F:oxidoreductase activity"/>
    <property type="evidence" value="ECO:0007669"/>
    <property type="project" value="UniProtKB-KW"/>
</dbReference>
<dbReference type="RefSeq" id="WP_052438066.1">
    <property type="nucleotide sequence ID" value="NZ_CP117988.1"/>
</dbReference>
<sequence length="300" mass="32856">MRINRIAFIGFGEAATAFISSWHNKSPEIINAFDLKTNSPKTREQKLLEYIEHGVQGTFHPQDAIDGTQIVFSLVTADQAEAALKDLLPKLDSKQVIIDGNSCSPQTKKSIAEQVEQRGASYVDMAIMAPVLSSAPAIPVYLSGEKAAEVAEYLNSLGFVAEVISKRAGDASSIKMLRSVMVKGLEALTTECVLAARKSGVEKYVLNSLSKTYPGLQIDELSRYHMERMLCHGERRHAELQEVAATLDDLNIGHPMVKGAMSWHQSLGSMPIEDKQQPLEPLSDEIIKHLQSSPRLVAAS</sequence>
<dbReference type="Gene3D" id="3.40.50.720">
    <property type="entry name" value="NAD(P)-binding Rossmann-like Domain"/>
    <property type="match status" value="1"/>
</dbReference>
<evidence type="ECO:0000259" key="3">
    <source>
        <dbReference type="Pfam" id="PF09130"/>
    </source>
</evidence>
<dbReference type="InterPro" id="IPR006115">
    <property type="entry name" value="6PGDH_NADP-bd"/>
</dbReference>
<dbReference type="InterPro" id="IPR008927">
    <property type="entry name" value="6-PGluconate_DH-like_C_sf"/>
</dbReference>
<evidence type="ECO:0000313" key="5">
    <source>
        <dbReference type="Proteomes" id="UP001219537"/>
    </source>
</evidence>
<dbReference type="AlphaFoldDB" id="A0AAQ3B1J4"/>
<organism evidence="4 5">
    <name type="scientific">Vibrio campbellii</name>
    <dbReference type="NCBI Taxonomy" id="680"/>
    <lineage>
        <taxon>Bacteria</taxon>
        <taxon>Pseudomonadati</taxon>
        <taxon>Pseudomonadota</taxon>
        <taxon>Gammaproteobacteria</taxon>
        <taxon>Vibrionales</taxon>
        <taxon>Vibrionaceae</taxon>
        <taxon>Vibrio</taxon>
    </lineage>
</organism>
<feature type="domain" description="6-phosphogluconate dehydrogenase NADP-binding" evidence="2">
    <location>
        <begin position="42"/>
        <end position="127"/>
    </location>
</feature>
<dbReference type="InterPro" id="IPR013328">
    <property type="entry name" value="6PGD_dom2"/>
</dbReference>
<gene>
    <name evidence="4" type="ORF">PUN50_08130</name>
</gene>
<name>A0AAQ3B1J4_9VIBR</name>
<proteinExistence type="predicted"/>
<evidence type="ECO:0000313" key="4">
    <source>
        <dbReference type="EMBL" id="WDG09812.1"/>
    </source>
</evidence>
<dbReference type="InterPro" id="IPR036291">
    <property type="entry name" value="NAD(P)-bd_dom_sf"/>
</dbReference>
<dbReference type="Gene3D" id="1.10.1040.10">
    <property type="entry name" value="N-(1-d-carboxylethyl)-l-norvaline Dehydrogenase, domain 2"/>
    <property type="match status" value="1"/>
</dbReference>
<dbReference type="EMBL" id="CP117988">
    <property type="protein sequence ID" value="WDG09812.1"/>
    <property type="molecule type" value="Genomic_DNA"/>
</dbReference>
<dbReference type="Pfam" id="PF09130">
    <property type="entry name" value="DUF1932"/>
    <property type="match status" value="1"/>
</dbReference>